<feature type="domain" description="Pseudouridine synthase I TruA alpha/beta" evidence="8">
    <location>
        <begin position="7"/>
        <end position="102"/>
    </location>
</feature>
<evidence type="ECO:0000256" key="1">
    <source>
        <dbReference type="ARBA" id="ARBA00009375"/>
    </source>
</evidence>
<keyword evidence="10" id="KW-1185">Reference proteome</keyword>
<dbReference type="NCBIfam" id="TIGR00071">
    <property type="entry name" value="hisT_truA"/>
    <property type="match status" value="1"/>
</dbReference>
<keyword evidence="3 4" id="KW-0413">Isomerase</keyword>
<dbReference type="InterPro" id="IPR020103">
    <property type="entry name" value="PsdUridine_synth_cat_dom_sf"/>
</dbReference>
<dbReference type="HAMAP" id="MF_00171">
    <property type="entry name" value="TruA"/>
    <property type="match status" value="1"/>
</dbReference>
<name>A0A0K6IQ90_9PROT</name>
<comment type="subunit">
    <text evidence="4">Homodimer.</text>
</comment>
<dbReference type="PIRSF" id="PIRSF001430">
    <property type="entry name" value="tRNA_psdUrid_synth"/>
    <property type="match status" value="1"/>
</dbReference>
<evidence type="ECO:0000256" key="6">
    <source>
        <dbReference type="PIRSR" id="PIRSR001430-2"/>
    </source>
</evidence>
<dbReference type="AlphaFoldDB" id="A0A0K6IQ90"/>
<evidence type="ECO:0000256" key="5">
    <source>
        <dbReference type="PIRSR" id="PIRSR001430-1"/>
    </source>
</evidence>
<dbReference type="PANTHER" id="PTHR11142">
    <property type="entry name" value="PSEUDOURIDYLATE SYNTHASE"/>
    <property type="match status" value="1"/>
</dbReference>
<dbReference type="PANTHER" id="PTHR11142:SF0">
    <property type="entry name" value="TRNA PSEUDOURIDINE SYNTHASE-LIKE 1"/>
    <property type="match status" value="1"/>
</dbReference>
<sequence>MRWALLVEYAGQGFLGWQMQAEGRTVQAVLEAAVSVLAAQPVRLHCAGRTDAGVHALAQVVHFDAAAERPPYAWVRGVNAHLPEDVAVRAAWPVSEAFHARYRAVSRHYRYVLYNAPVRPAALAGRVGWEARPLALEPMREAATSLLGTHDFSAFRTAQCQARSPVKTLHRLEIERRGPFLHFDFHADAFLHHMVRNLVGALVYVGKGRFPPEWVGEVLERRERALAAPTFPAAGLYFCGVEYPPGLGVPERIVRRPEFGLDEEVDVPKS</sequence>
<dbReference type="RefSeq" id="WP_072247877.1">
    <property type="nucleotide sequence ID" value="NZ_CYHH01000001.1"/>
</dbReference>
<dbReference type="SUPFAM" id="SSF55120">
    <property type="entry name" value="Pseudouridine synthase"/>
    <property type="match status" value="1"/>
</dbReference>
<dbReference type="Gene3D" id="3.30.70.660">
    <property type="entry name" value="Pseudouridine synthase I, catalytic domain, C-terminal subdomain"/>
    <property type="match status" value="1"/>
</dbReference>
<evidence type="ECO:0000259" key="8">
    <source>
        <dbReference type="Pfam" id="PF01416"/>
    </source>
</evidence>
<evidence type="ECO:0000256" key="2">
    <source>
        <dbReference type="ARBA" id="ARBA00022694"/>
    </source>
</evidence>
<dbReference type="FunFam" id="3.30.70.580:FF:000001">
    <property type="entry name" value="tRNA pseudouridine synthase A"/>
    <property type="match status" value="1"/>
</dbReference>
<feature type="domain" description="Pseudouridine synthase I TruA alpha/beta" evidence="8">
    <location>
        <begin position="142"/>
        <end position="244"/>
    </location>
</feature>
<evidence type="ECO:0000313" key="9">
    <source>
        <dbReference type="EMBL" id="CUB05266.1"/>
    </source>
</evidence>
<evidence type="ECO:0000256" key="7">
    <source>
        <dbReference type="RuleBase" id="RU003792"/>
    </source>
</evidence>
<protein>
    <recommendedName>
        <fullName evidence="4">tRNA pseudouridine synthase A</fullName>
        <ecNumber evidence="4">5.4.99.12</ecNumber>
    </recommendedName>
    <alternativeName>
        <fullName evidence="4">tRNA pseudouridine(38-40) synthase</fullName>
    </alternativeName>
    <alternativeName>
        <fullName evidence="4">tRNA pseudouridylate synthase I</fullName>
    </alternativeName>
    <alternativeName>
        <fullName evidence="4">tRNA-uridine isomerase I</fullName>
    </alternativeName>
</protein>
<dbReference type="Gene3D" id="3.30.70.580">
    <property type="entry name" value="Pseudouridine synthase I, catalytic domain, N-terminal subdomain"/>
    <property type="match status" value="1"/>
</dbReference>
<dbReference type="EMBL" id="CYHH01000001">
    <property type="protein sequence ID" value="CUB05266.1"/>
    <property type="molecule type" value="Genomic_DNA"/>
</dbReference>
<dbReference type="EC" id="5.4.99.12" evidence="4"/>
<dbReference type="Pfam" id="PF01416">
    <property type="entry name" value="PseudoU_synth_1"/>
    <property type="match status" value="2"/>
</dbReference>
<dbReference type="Proteomes" id="UP000182108">
    <property type="component" value="Unassembled WGS sequence"/>
</dbReference>
<evidence type="ECO:0000256" key="3">
    <source>
        <dbReference type="ARBA" id="ARBA00023235"/>
    </source>
</evidence>
<accession>A0A0K6IQ90</accession>
<dbReference type="GO" id="GO:0003723">
    <property type="term" value="F:RNA binding"/>
    <property type="evidence" value="ECO:0007669"/>
    <property type="project" value="InterPro"/>
</dbReference>
<dbReference type="GO" id="GO:0031119">
    <property type="term" value="P:tRNA pseudouridine synthesis"/>
    <property type="evidence" value="ECO:0007669"/>
    <property type="project" value="UniProtKB-UniRule"/>
</dbReference>
<dbReference type="InterPro" id="IPR001406">
    <property type="entry name" value="PsdUridine_synth_TruA"/>
</dbReference>
<comment type="function">
    <text evidence="4">Formation of pseudouridine at positions 38, 39 and 40 in the anticodon stem and loop of transfer RNAs.</text>
</comment>
<comment type="catalytic activity">
    <reaction evidence="4 7">
        <text>uridine(38/39/40) in tRNA = pseudouridine(38/39/40) in tRNA</text>
        <dbReference type="Rhea" id="RHEA:22376"/>
        <dbReference type="Rhea" id="RHEA-COMP:10085"/>
        <dbReference type="Rhea" id="RHEA-COMP:10087"/>
        <dbReference type="ChEBI" id="CHEBI:65314"/>
        <dbReference type="ChEBI" id="CHEBI:65315"/>
        <dbReference type="EC" id="5.4.99.12"/>
    </reaction>
</comment>
<dbReference type="InterPro" id="IPR020095">
    <property type="entry name" value="PsdUridine_synth_TruA_C"/>
</dbReference>
<organism evidence="9 10">
    <name type="scientific">Tepidiphilus thermophilus</name>
    <dbReference type="NCBI Taxonomy" id="876478"/>
    <lineage>
        <taxon>Bacteria</taxon>
        <taxon>Pseudomonadati</taxon>
        <taxon>Pseudomonadota</taxon>
        <taxon>Hydrogenophilia</taxon>
        <taxon>Hydrogenophilales</taxon>
        <taxon>Hydrogenophilaceae</taxon>
        <taxon>Tepidiphilus</taxon>
    </lineage>
</organism>
<dbReference type="OrthoDB" id="5289957at2"/>
<gene>
    <name evidence="4" type="primary">truA</name>
    <name evidence="9" type="ORF">Ga0061068_101291</name>
</gene>
<comment type="caution">
    <text evidence="4">Lacks conserved residue(s) required for the propagation of feature annotation.</text>
</comment>
<reference evidence="10" key="1">
    <citation type="submission" date="2015-08" db="EMBL/GenBank/DDBJ databases">
        <authorList>
            <person name="Babu N.S."/>
            <person name="Beckwith C.J."/>
            <person name="Beseler K.G."/>
            <person name="Brison A."/>
            <person name="Carone J.V."/>
            <person name="Caskin T.P."/>
            <person name="Diamond M."/>
            <person name="Durham M.E."/>
            <person name="Foxe J.M."/>
            <person name="Go M."/>
            <person name="Henderson B.A."/>
            <person name="Jones I.B."/>
            <person name="McGettigan J.A."/>
            <person name="Micheletti S.J."/>
            <person name="Nasrallah M.E."/>
            <person name="Ortiz D."/>
            <person name="Piller C.R."/>
            <person name="Privatt S.R."/>
            <person name="Schneider S.L."/>
            <person name="Sharp S."/>
            <person name="Smith T.C."/>
            <person name="Stanton J.D."/>
            <person name="Ullery H.E."/>
            <person name="Wilson R.J."/>
            <person name="Serrano M.G."/>
            <person name="Buck G."/>
            <person name="Lee V."/>
            <person name="Wang Y."/>
            <person name="Carvalho R."/>
            <person name="Voegtly L."/>
            <person name="Shi R."/>
            <person name="Duckworth R."/>
            <person name="Johnson A."/>
            <person name="Loviza R."/>
            <person name="Walstead R."/>
            <person name="Shah Z."/>
            <person name="Kiflezghi M."/>
            <person name="Wade K."/>
            <person name="Ball S.L."/>
            <person name="Bradley K.W."/>
            <person name="Asai D.J."/>
            <person name="Bowman C.A."/>
            <person name="Russell D.A."/>
            <person name="Pope W.H."/>
            <person name="Jacobs-Sera D."/>
            <person name="Hendrix R.W."/>
            <person name="Hatfull G.F."/>
        </authorList>
    </citation>
    <scope>NUCLEOTIDE SEQUENCE [LARGE SCALE GENOMIC DNA]</scope>
    <source>
        <strain evidence="10">JCM 19170</strain>
    </source>
</reference>
<dbReference type="InterPro" id="IPR020097">
    <property type="entry name" value="PsdUridine_synth_TruA_a/b_dom"/>
</dbReference>
<comment type="similarity">
    <text evidence="1 4 7">Belongs to the tRNA pseudouridine synthase TruA family.</text>
</comment>
<dbReference type="CDD" id="cd02570">
    <property type="entry name" value="PseudoU_synth_EcTruA"/>
    <property type="match status" value="1"/>
</dbReference>
<dbReference type="GO" id="GO:0160147">
    <property type="term" value="F:tRNA pseudouridine(38-40) synthase activity"/>
    <property type="evidence" value="ECO:0007669"/>
    <property type="project" value="UniProtKB-EC"/>
</dbReference>
<keyword evidence="2 4" id="KW-0819">tRNA processing</keyword>
<evidence type="ECO:0000256" key="4">
    <source>
        <dbReference type="HAMAP-Rule" id="MF_00171"/>
    </source>
</evidence>
<evidence type="ECO:0000313" key="10">
    <source>
        <dbReference type="Proteomes" id="UP000182108"/>
    </source>
</evidence>
<proteinExistence type="inferred from homology"/>
<feature type="active site" description="Nucleophile" evidence="4 5">
    <location>
        <position position="51"/>
    </location>
</feature>
<dbReference type="InterPro" id="IPR020094">
    <property type="entry name" value="TruA/RsuA/RluB/E/F_N"/>
</dbReference>
<feature type="binding site" evidence="4 6">
    <location>
        <position position="109"/>
    </location>
    <ligand>
        <name>substrate</name>
    </ligand>
</feature>